<reference evidence="3" key="1">
    <citation type="submission" date="2017-02" db="UniProtKB">
        <authorList>
            <consortium name="WormBaseParasite"/>
        </authorList>
    </citation>
    <scope>IDENTIFICATION</scope>
</reference>
<proteinExistence type="predicted"/>
<gene>
    <name evidence="1" type="ORF">NBR_LOCUS22097</name>
</gene>
<evidence type="ECO:0000313" key="3">
    <source>
        <dbReference type="WBParaSite" id="NBR_0002209601-mRNA-1"/>
    </source>
</evidence>
<dbReference type="AlphaFoldDB" id="A0A0N4YXX4"/>
<sequence length="72" mass="8204">MQRSVIEYYKNQSQMLPVKATQYDDGPKKAGPLDEEDGDEVLERISEMNKALDKMVNKSGDDVPRQQKSSNE</sequence>
<accession>A0A0N4YXX4</accession>
<dbReference type="EMBL" id="UYSL01027386">
    <property type="protein sequence ID" value="VDL86682.1"/>
    <property type="molecule type" value="Genomic_DNA"/>
</dbReference>
<organism evidence="3">
    <name type="scientific">Nippostrongylus brasiliensis</name>
    <name type="common">Rat hookworm</name>
    <dbReference type="NCBI Taxonomy" id="27835"/>
    <lineage>
        <taxon>Eukaryota</taxon>
        <taxon>Metazoa</taxon>
        <taxon>Ecdysozoa</taxon>
        <taxon>Nematoda</taxon>
        <taxon>Chromadorea</taxon>
        <taxon>Rhabditida</taxon>
        <taxon>Rhabditina</taxon>
        <taxon>Rhabditomorpha</taxon>
        <taxon>Strongyloidea</taxon>
        <taxon>Heligmosomidae</taxon>
        <taxon>Nippostrongylus</taxon>
    </lineage>
</organism>
<protein>
    <submittedName>
        <fullName evidence="3">Prokaryotic ubiquitin-like protein Pup</fullName>
    </submittedName>
</protein>
<evidence type="ECO:0000313" key="1">
    <source>
        <dbReference type="EMBL" id="VDL86682.1"/>
    </source>
</evidence>
<name>A0A0N4YXX4_NIPBR</name>
<evidence type="ECO:0000313" key="2">
    <source>
        <dbReference type="Proteomes" id="UP000271162"/>
    </source>
</evidence>
<reference evidence="1 2" key="2">
    <citation type="submission" date="2018-11" db="EMBL/GenBank/DDBJ databases">
        <authorList>
            <consortium name="Pathogen Informatics"/>
        </authorList>
    </citation>
    <scope>NUCLEOTIDE SEQUENCE [LARGE SCALE GENOMIC DNA]</scope>
</reference>
<dbReference type="Proteomes" id="UP000271162">
    <property type="component" value="Unassembled WGS sequence"/>
</dbReference>
<keyword evidence="2" id="KW-1185">Reference proteome</keyword>
<dbReference type="WBParaSite" id="NBR_0002209601-mRNA-1">
    <property type="protein sequence ID" value="NBR_0002209601-mRNA-1"/>
    <property type="gene ID" value="NBR_0002209601"/>
</dbReference>